<reference evidence="2" key="1">
    <citation type="submission" date="2021-02" db="EMBL/GenBank/DDBJ databases">
        <authorList>
            <person name="Nieuwenhuis M."/>
            <person name="Van De Peppel L.J.J."/>
        </authorList>
    </citation>
    <scope>NUCLEOTIDE SEQUENCE</scope>
    <source>
        <strain evidence="2">D49</strain>
    </source>
</reference>
<evidence type="ECO:0000256" key="1">
    <source>
        <dbReference type="SAM" id="MobiDB-lite"/>
    </source>
</evidence>
<evidence type="ECO:0000313" key="2">
    <source>
        <dbReference type="EMBL" id="KAG5649223.1"/>
    </source>
</evidence>
<comment type="caution">
    <text evidence="2">The sequence shown here is derived from an EMBL/GenBank/DDBJ whole genome shotgun (WGS) entry which is preliminary data.</text>
</comment>
<accession>A0A9P7GFS1</accession>
<dbReference type="EMBL" id="JABCKI010001352">
    <property type="protein sequence ID" value="KAG5649223.1"/>
    <property type="molecule type" value="Genomic_DNA"/>
</dbReference>
<dbReference type="Proteomes" id="UP000717328">
    <property type="component" value="Unassembled WGS sequence"/>
</dbReference>
<feature type="region of interest" description="Disordered" evidence="1">
    <location>
        <begin position="7"/>
        <end position="31"/>
    </location>
</feature>
<name>A0A9P7GFS1_9AGAR</name>
<dbReference type="OrthoDB" id="2930561at2759"/>
<feature type="non-terminal residue" evidence="2">
    <location>
        <position position="1"/>
    </location>
</feature>
<protein>
    <submittedName>
        <fullName evidence="2">Uncharacterized protein</fullName>
    </submittedName>
</protein>
<dbReference type="AlphaFoldDB" id="A0A9P7GFS1"/>
<organism evidence="2 3">
    <name type="scientific">Sphagnurus paluster</name>
    <dbReference type="NCBI Taxonomy" id="117069"/>
    <lineage>
        <taxon>Eukaryota</taxon>
        <taxon>Fungi</taxon>
        <taxon>Dikarya</taxon>
        <taxon>Basidiomycota</taxon>
        <taxon>Agaricomycotina</taxon>
        <taxon>Agaricomycetes</taxon>
        <taxon>Agaricomycetidae</taxon>
        <taxon>Agaricales</taxon>
        <taxon>Tricholomatineae</taxon>
        <taxon>Lyophyllaceae</taxon>
        <taxon>Sphagnurus</taxon>
    </lineage>
</organism>
<proteinExistence type="predicted"/>
<evidence type="ECO:0000313" key="3">
    <source>
        <dbReference type="Proteomes" id="UP000717328"/>
    </source>
</evidence>
<gene>
    <name evidence="2" type="ORF">H0H81_005337</name>
</gene>
<keyword evidence="3" id="KW-1185">Reference proteome</keyword>
<sequence>VLIVTPSRRGKKRAAAQERPSSSAKRGRTTNASALEGLAASLGHFGDTIAKALAPPPPVTVLASTSNTPSHCQEAITRALRLETWLSTFNLLTFINILERDDRAVEVYLALENDDFWRVWVQDKIAAVALLL</sequence>
<reference evidence="2" key="2">
    <citation type="submission" date="2021-10" db="EMBL/GenBank/DDBJ databases">
        <title>Phylogenomics reveals ancestral predisposition of the termite-cultivated fungus Termitomyces towards a domesticated lifestyle.</title>
        <authorList>
            <person name="Auxier B."/>
            <person name="Grum-Grzhimaylo A."/>
            <person name="Cardenas M.E."/>
            <person name="Lodge J.D."/>
            <person name="Laessoe T."/>
            <person name="Pedersen O."/>
            <person name="Smith M.E."/>
            <person name="Kuyper T.W."/>
            <person name="Franco-Molano E.A."/>
            <person name="Baroni T.J."/>
            <person name="Aanen D.K."/>
        </authorList>
    </citation>
    <scope>NUCLEOTIDE SEQUENCE</scope>
    <source>
        <strain evidence="2">D49</strain>
    </source>
</reference>